<evidence type="ECO:0000313" key="3">
    <source>
        <dbReference type="Proteomes" id="UP001631949"/>
    </source>
</evidence>
<protein>
    <submittedName>
        <fullName evidence="2">DUF4097 family beta strand repeat-containing protein</fullName>
    </submittedName>
</protein>
<feature type="domain" description="DUF4097" evidence="1">
    <location>
        <begin position="33"/>
        <end position="279"/>
    </location>
</feature>
<dbReference type="InterPro" id="IPR025164">
    <property type="entry name" value="Toastrack_DUF4097"/>
</dbReference>
<organism evidence="2 3">
    <name type="scientific">Peptococcus simiae</name>
    <dbReference type="NCBI Taxonomy" id="1643805"/>
    <lineage>
        <taxon>Bacteria</taxon>
        <taxon>Bacillati</taxon>
        <taxon>Bacillota</taxon>
        <taxon>Clostridia</taxon>
        <taxon>Eubacteriales</taxon>
        <taxon>Peptococcaceae</taxon>
        <taxon>Peptococcus</taxon>
    </lineage>
</organism>
<gene>
    <name evidence="2" type="ORF">ACKQTC_07900</name>
</gene>
<evidence type="ECO:0000313" key="2">
    <source>
        <dbReference type="EMBL" id="MFM9414289.1"/>
    </source>
</evidence>
<sequence>MNLSFNQSAGAFDKVKAPYQLEIPVSNRDFDRLAIDVADAKLELGMTSSIKKPTAYLYGENYTDEKVMADIKDGRVQVTYQPKEEGRTAKPLTLRILLPEADLRQVRISANQGGMTIDHLRTDDLAIQKGAGDIVLKNINANSAKVESTDGPMRVEDNRISQFSLASDRGGLVLRNNKVQQLTVDNQTGDVFLYTPNFKGITDIQTVSGHITAISKRLPWSLLVEATAESQGDVQVNYAKRYWKKPDISEKSKQAWKGAVGDNPRNILRLKTEDGHITLDQRSRYTDTQSDRL</sequence>
<dbReference type="Proteomes" id="UP001631949">
    <property type="component" value="Unassembled WGS sequence"/>
</dbReference>
<comment type="caution">
    <text evidence="2">The sequence shown here is derived from an EMBL/GenBank/DDBJ whole genome shotgun (WGS) entry which is preliminary data.</text>
</comment>
<dbReference type="Pfam" id="PF13349">
    <property type="entry name" value="DUF4097"/>
    <property type="match status" value="1"/>
</dbReference>
<evidence type="ECO:0000259" key="1">
    <source>
        <dbReference type="Pfam" id="PF13349"/>
    </source>
</evidence>
<accession>A0ABW9H099</accession>
<dbReference type="Gene3D" id="2.160.20.120">
    <property type="match status" value="1"/>
</dbReference>
<name>A0ABW9H099_9FIRM</name>
<dbReference type="RefSeq" id="WP_408977902.1">
    <property type="nucleotide sequence ID" value="NZ_JBJUVG010000012.1"/>
</dbReference>
<proteinExistence type="predicted"/>
<keyword evidence="3" id="KW-1185">Reference proteome</keyword>
<reference evidence="2 3" key="1">
    <citation type="journal article" date="2016" name="Int. J. Syst. Evol. Microbiol.">
        <title>Peptococcus simiae sp. nov., isolated from rhesus macaque faeces and emended description of the genus Peptococcus.</title>
        <authorList>
            <person name="Shkoporov A.N."/>
            <person name="Efimov B.A."/>
            <person name="Kondova I."/>
            <person name="Ouwerling B."/>
            <person name="Chaplin A.V."/>
            <person name="Shcherbakova V.A."/>
            <person name="Langermans J.A.M."/>
        </authorList>
    </citation>
    <scope>NUCLEOTIDE SEQUENCE [LARGE SCALE GENOMIC DNA]</scope>
    <source>
        <strain evidence="2 3">M108</strain>
    </source>
</reference>
<dbReference type="EMBL" id="JBJUVG010000012">
    <property type="protein sequence ID" value="MFM9414289.1"/>
    <property type="molecule type" value="Genomic_DNA"/>
</dbReference>